<dbReference type="RefSeq" id="WP_010601472.1">
    <property type="nucleotide sequence ID" value="NZ_JAPJUH010000005.1"/>
</dbReference>
<dbReference type="Pfam" id="PF02754">
    <property type="entry name" value="CCG"/>
    <property type="match status" value="1"/>
</dbReference>
<dbReference type="SUPFAM" id="SSF56176">
    <property type="entry name" value="FAD-binding/transporter-associated domain-like"/>
    <property type="match status" value="1"/>
</dbReference>
<evidence type="ECO:0000259" key="12">
    <source>
        <dbReference type="PROSITE" id="PS51387"/>
    </source>
</evidence>
<gene>
    <name evidence="13" type="ORF">OQZ29_16290</name>
</gene>
<evidence type="ECO:0000256" key="9">
    <source>
        <dbReference type="ARBA" id="ARBA00023014"/>
    </source>
</evidence>
<evidence type="ECO:0000256" key="2">
    <source>
        <dbReference type="ARBA" id="ARBA00008000"/>
    </source>
</evidence>
<name>A0A9X3IAF6_9SPHI</name>
<dbReference type="GO" id="GO:0046872">
    <property type="term" value="F:metal ion binding"/>
    <property type="evidence" value="ECO:0007669"/>
    <property type="project" value="UniProtKB-KW"/>
</dbReference>
<dbReference type="InterPro" id="IPR017900">
    <property type="entry name" value="4Fe4S_Fe_S_CS"/>
</dbReference>
<dbReference type="PROSITE" id="PS51387">
    <property type="entry name" value="FAD_PCMH"/>
    <property type="match status" value="1"/>
</dbReference>
<dbReference type="Gene3D" id="3.30.70.2740">
    <property type="match status" value="1"/>
</dbReference>
<dbReference type="GO" id="GO:0004458">
    <property type="term" value="F:D-lactate dehydrogenase (cytochrome) activity"/>
    <property type="evidence" value="ECO:0007669"/>
    <property type="project" value="UniProtKB-EC"/>
</dbReference>
<dbReference type="InterPro" id="IPR016166">
    <property type="entry name" value="FAD-bd_PCMH"/>
</dbReference>
<evidence type="ECO:0000256" key="4">
    <source>
        <dbReference type="ARBA" id="ARBA00022723"/>
    </source>
</evidence>
<comment type="caution">
    <text evidence="13">The sequence shown here is derived from an EMBL/GenBank/DDBJ whole genome shotgun (WGS) entry which is preliminary data.</text>
</comment>
<dbReference type="InterPro" id="IPR006094">
    <property type="entry name" value="Oxid_FAD_bind_N"/>
</dbReference>
<dbReference type="InterPro" id="IPR017896">
    <property type="entry name" value="4Fe4S_Fe-S-bd"/>
</dbReference>
<sequence>MNEIGKLLSKIIAEDRVKTRLIDLVSYASDAGFYYLRPKAVVQPISINEVISLFSFSQQHQIPITFRTAGTSLSGQSISDGILVDLSQYWNLVRVESNGAQVRVHPGVTGSVVNSELKKFGKKIGPDPASINSAMMGGILSNNASGMCCGVSKNSYHTLKFIRFVLPNGKQYSTEQAVDYQRFEDECPEIFRGIQSLKMEIATNKEIFELIRHKYKTKNTVGYSVNAFIDYEHPLDILAHVLVGAEGTLGFIAEAVLNTVDDYPLKTTALLYFPNIFAACNAIVPLTISGAEAVELMDRASLRSVEDIKGVPAILKSLPDEAAVLLVEYQDHTQAQLDAKSAQFLSVVDQLELMFAPEFTNDPVEQAFLWKIRKGMFPSVGSVRASGTTVILEDIAVPVAELGNSILDLHGLFAKYHYDNAIIFGHAKDGNIHFVVTQAFDTAAEISRYNNFLKEVVVLVTEKYKGALKAEHGTGRNMAPFVATEWGEGIYEVMKSLKNLIDPHYLLNPGVIINEDQGAHIKNLKDLPQVEEEVDKCMECGFCEYKCPSRNITLTPRRRIVVRRELLKLKRNNENGSYKELLDEYQYDGLDTCAVDGLCATACPVDINTGSLVKRLRRENHSKFANGLALTVAKNFKPVTTVVKFGITVASGINNVFGANAMTNLTKGFKKVIPGVPLWSNQIKPTKSFSQYQHKLTAANAPSVVYYPTCISRTMGGTLEGQKNIIETFIEVSKKAGIDFRIPNNISGTCCGQIFSSKGFNDAFRFTVNDTISKLWEWSGNGKSPVVLDITSCTYTLQECRPSLTDENKKKFDALTIIDSVDYILDYVLPHAKILKKKDKIALHPVCSLQKMGLEGKFVKIANQLANEVMMPLHAGCCGMAGDRGFLFPELTASATLPEANEVKKEEYDGYYSSGKTCEIAMSEAVGKNYESIVYMLDECI</sequence>
<dbReference type="InterPro" id="IPR036318">
    <property type="entry name" value="FAD-bd_PCMH-like_sf"/>
</dbReference>
<evidence type="ECO:0000256" key="5">
    <source>
        <dbReference type="ARBA" id="ARBA00022827"/>
    </source>
</evidence>
<comment type="similarity">
    <text evidence="2">Belongs to the FAD-binding oxidoreductase/transferase type 4 family.</text>
</comment>
<dbReference type="EMBL" id="JAPJUH010000005">
    <property type="protein sequence ID" value="MCX3266320.1"/>
    <property type="molecule type" value="Genomic_DNA"/>
</dbReference>
<keyword evidence="14" id="KW-1185">Reference proteome</keyword>
<dbReference type="PROSITE" id="PS51379">
    <property type="entry name" value="4FE4S_FER_2"/>
    <property type="match status" value="1"/>
</dbReference>
<dbReference type="PANTHER" id="PTHR11748">
    <property type="entry name" value="D-LACTATE DEHYDROGENASE"/>
    <property type="match status" value="1"/>
</dbReference>
<comment type="cofactor">
    <cofactor evidence="1">
        <name>FAD</name>
        <dbReference type="ChEBI" id="CHEBI:57692"/>
    </cofactor>
</comment>
<keyword evidence="6" id="KW-0809">Transit peptide</keyword>
<dbReference type="EC" id="1.1.2.4" evidence="10"/>
<reference evidence="13" key="1">
    <citation type="submission" date="2022-11" db="EMBL/GenBank/DDBJ databases">
        <authorList>
            <person name="Graham C."/>
            <person name="Newman J.D."/>
        </authorList>
    </citation>
    <scope>NUCLEOTIDE SEQUENCE</scope>
    <source>
        <strain evidence="13">DSM 19486</strain>
    </source>
</reference>
<dbReference type="SUPFAM" id="SSF46548">
    <property type="entry name" value="alpha-helical ferredoxin"/>
    <property type="match status" value="1"/>
</dbReference>
<dbReference type="Gene3D" id="3.30.43.10">
    <property type="entry name" value="Uridine Diphospho-n-acetylenolpyruvylglucosamine Reductase, domain 2"/>
    <property type="match status" value="1"/>
</dbReference>
<dbReference type="Pfam" id="PF02913">
    <property type="entry name" value="FAD-oxidase_C"/>
    <property type="match status" value="1"/>
</dbReference>
<keyword evidence="8" id="KW-0408">Iron</keyword>
<keyword evidence="4" id="KW-0479">Metal-binding</keyword>
<dbReference type="Gene3D" id="3.30.465.10">
    <property type="match status" value="1"/>
</dbReference>
<dbReference type="AlphaFoldDB" id="A0A9X3IAF6"/>
<dbReference type="InterPro" id="IPR009051">
    <property type="entry name" value="Helical_ferredxn"/>
</dbReference>
<dbReference type="Gene3D" id="1.10.1060.10">
    <property type="entry name" value="Alpha-helical ferredoxin"/>
    <property type="match status" value="1"/>
</dbReference>
<evidence type="ECO:0000256" key="10">
    <source>
        <dbReference type="ARBA" id="ARBA00038897"/>
    </source>
</evidence>
<dbReference type="InterPro" id="IPR016164">
    <property type="entry name" value="FAD-linked_Oxase-like_C"/>
</dbReference>
<dbReference type="GO" id="GO:1903457">
    <property type="term" value="P:lactate catabolic process"/>
    <property type="evidence" value="ECO:0007669"/>
    <property type="project" value="TreeGrafter"/>
</dbReference>
<dbReference type="PROSITE" id="PS00198">
    <property type="entry name" value="4FE4S_FER_1"/>
    <property type="match status" value="1"/>
</dbReference>
<feature type="domain" description="4Fe-4S ferredoxin-type" evidence="11">
    <location>
        <begin position="526"/>
        <end position="557"/>
    </location>
</feature>
<protein>
    <recommendedName>
        <fullName evidence="10">D-lactate dehydrogenase (cytochrome)</fullName>
        <ecNumber evidence="10">1.1.2.4</ecNumber>
    </recommendedName>
</protein>
<evidence type="ECO:0000256" key="8">
    <source>
        <dbReference type="ARBA" id="ARBA00023004"/>
    </source>
</evidence>
<organism evidence="13 14">
    <name type="scientific">Pedobacter agri</name>
    <dbReference type="NCBI Taxonomy" id="454586"/>
    <lineage>
        <taxon>Bacteria</taxon>
        <taxon>Pseudomonadati</taxon>
        <taxon>Bacteroidota</taxon>
        <taxon>Sphingobacteriia</taxon>
        <taxon>Sphingobacteriales</taxon>
        <taxon>Sphingobacteriaceae</taxon>
        <taxon>Pedobacter</taxon>
    </lineage>
</organism>
<dbReference type="InterPro" id="IPR016167">
    <property type="entry name" value="FAD-bd_PCMH_sub1"/>
</dbReference>
<dbReference type="SUPFAM" id="SSF55103">
    <property type="entry name" value="FAD-linked oxidases, C-terminal domain"/>
    <property type="match status" value="1"/>
</dbReference>
<accession>A0A9X3IAF6</accession>
<dbReference type="Proteomes" id="UP001142592">
    <property type="component" value="Unassembled WGS sequence"/>
</dbReference>
<keyword evidence="3" id="KW-0285">Flavoprotein</keyword>
<keyword evidence="5" id="KW-0274">FAD</keyword>
<evidence type="ECO:0000313" key="14">
    <source>
        <dbReference type="Proteomes" id="UP001142592"/>
    </source>
</evidence>
<evidence type="ECO:0000259" key="11">
    <source>
        <dbReference type="PROSITE" id="PS51379"/>
    </source>
</evidence>
<dbReference type="PANTHER" id="PTHR11748:SF111">
    <property type="entry name" value="D-LACTATE DEHYDROGENASE, MITOCHONDRIAL-RELATED"/>
    <property type="match status" value="1"/>
</dbReference>
<feature type="domain" description="FAD-binding PCMH-type" evidence="12">
    <location>
        <begin position="34"/>
        <end position="262"/>
    </location>
</feature>
<dbReference type="GO" id="GO:0051536">
    <property type="term" value="F:iron-sulfur cluster binding"/>
    <property type="evidence" value="ECO:0007669"/>
    <property type="project" value="UniProtKB-KW"/>
</dbReference>
<dbReference type="Pfam" id="PF01565">
    <property type="entry name" value="FAD_binding_4"/>
    <property type="match status" value="1"/>
</dbReference>
<dbReference type="Pfam" id="PF13183">
    <property type="entry name" value="Fer4_8"/>
    <property type="match status" value="1"/>
</dbReference>
<keyword evidence="7" id="KW-0560">Oxidoreductase</keyword>
<evidence type="ECO:0000313" key="13">
    <source>
        <dbReference type="EMBL" id="MCX3266320.1"/>
    </source>
</evidence>
<dbReference type="InterPro" id="IPR004113">
    <property type="entry name" value="FAD-bd_oxidored_4_C"/>
</dbReference>
<keyword evidence="9" id="KW-0411">Iron-sulfur</keyword>
<evidence type="ECO:0000256" key="6">
    <source>
        <dbReference type="ARBA" id="ARBA00022946"/>
    </source>
</evidence>
<dbReference type="InterPro" id="IPR004017">
    <property type="entry name" value="Cys_rich_dom"/>
</dbReference>
<proteinExistence type="inferred from homology"/>
<evidence type="ECO:0000256" key="7">
    <source>
        <dbReference type="ARBA" id="ARBA00023002"/>
    </source>
</evidence>
<dbReference type="GO" id="GO:0008720">
    <property type="term" value="F:D-lactate dehydrogenase (NAD+) activity"/>
    <property type="evidence" value="ECO:0007669"/>
    <property type="project" value="TreeGrafter"/>
</dbReference>
<evidence type="ECO:0000256" key="1">
    <source>
        <dbReference type="ARBA" id="ARBA00001974"/>
    </source>
</evidence>
<dbReference type="InterPro" id="IPR016169">
    <property type="entry name" value="FAD-bd_PCMH_sub2"/>
</dbReference>
<dbReference type="GO" id="GO:0071949">
    <property type="term" value="F:FAD binding"/>
    <property type="evidence" value="ECO:0007669"/>
    <property type="project" value="InterPro"/>
</dbReference>
<evidence type="ECO:0000256" key="3">
    <source>
        <dbReference type="ARBA" id="ARBA00022630"/>
    </source>
</evidence>